<evidence type="ECO:0000259" key="2">
    <source>
        <dbReference type="PROSITE" id="PS50240"/>
    </source>
</evidence>
<feature type="non-terminal residue" evidence="3">
    <location>
        <position position="333"/>
    </location>
</feature>
<feature type="non-terminal residue" evidence="3">
    <location>
        <position position="1"/>
    </location>
</feature>
<keyword evidence="3" id="KW-0378">Hydrolase</keyword>
<evidence type="ECO:0000313" key="4">
    <source>
        <dbReference type="Proteomes" id="UP001107558"/>
    </source>
</evidence>
<organism evidence="3 4">
    <name type="scientific">Polypedilum vanderplanki</name>
    <name type="common">Sleeping chironomid midge</name>
    <dbReference type="NCBI Taxonomy" id="319348"/>
    <lineage>
        <taxon>Eukaryota</taxon>
        <taxon>Metazoa</taxon>
        <taxon>Ecdysozoa</taxon>
        <taxon>Arthropoda</taxon>
        <taxon>Hexapoda</taxon>
        <taxon>Insecta</taxon>
        <taxon>Pterygota</taxon>
        <taxon>Neoptera</taxon>
        <taxon>Endopterygota</taxon>
        <taxon>Diptera</taxon>
        <taxon>Nematocera</taxon>
        <taxon>Chironomoidea</taxon>
        <taxon>Chironomidae</taxon>
        <taxon>Chironominae</taxon>
        <taxon>Polypedilum</taxon>
        <taxon>Polypedilum</taxon>
    </lineage>
</organism>
<sequence>PRLKAISSDRTICGESIYGNFICFGDSGHGFFVRFKDHFYLRGIISSSPKGANDSCTFTHYGVYSNVLMYRKWIENPEAEYPDSNLCGLMSSSTGLVQGGKISTREQFPFIAVVVYNSGFNSSAILISHKHVLMHAGGVSSWNEKHGIFVTLTVSTFQIYLGTVSNNIIDEQSIAVSPLKVALHPHLKMKGGTLVNAVAIITLASYVPFNKFISSACLWTFSDDNLDTNKGSAMFGVGYGRDESGKVSNIRKYARMSLIADENTCKEIYLDRSEAFDETKLFCAQGDETSTPCESDTSLVMKFEDKWYIRGVMLTYRKWTSNGTCVYNKPLLY</sequence>
<keyword evidence="3" id="KW-0645">Protease</keyword>
<dbReference type="InterPro" id="IPR009003">
    <property type="entry name" value="Peptidase_S1_PA"/>
</dbReference>
<dbReference type="AlphaFoldDB" id="A0A9J6B8V8"/>
<gene>
    <name evidence="3" type="ORF">PVAND_017770</name>
</gene>
<name>A0A9J6B8V8_POLVA</name>
<dbReference type="InterPro" id="IPR001254">
    <property type="entry name" value="Trypsin_dom"/>
</dbReference>
<dbReference type="Proteomes" id="UP001107558">
    <property type="component" value="Unassembled WGS sequence"/>
</dbReference>
<comment type="caution">
    <text evidence="3">The sequence shown here is derived from an EMBL/GenBank/DDBJ whole genome shotgun (WGS) entry which is preliminary data.</text>
</comment>
<reference evidence="3" key="1">
    <citation type="submission" date="2021-03" db="EMBL/GenBank/DDBJ databases">
        <title>Chromosome level genome of the anhydrobiotic midge Polypedilum vanderplanki.</title>
        <authorList>
            <person name="Yoshida Y."/>
            <person name="Kikawada T."/>
            <person name="Gusev O."/>
        </authorList>
    </citation>
    <scope>NUCLEOTIDE SEQUENCE</scope>
    <source>
        <strain evidence="3">NIAS01</strain>
        <tissue evidence="3">Whole body or cell culture</tissue>
    </source>
</reference>
<dbReference type="InterPro" id="IPR051333">
    <property type="entry name" value="CLIP_Serine_Protease"/>
</dbReference>
<dbReference type="OrthoDB" id="238681at2759"/>
<dbReference type="GO" id="GO:0006508">
    <property type="term" value="P:proteolysis"/>
    <property type="evidence" value="ECO:0007669"/>
    <property type="project" value="UniProtKB-KW"/>
</dbReference>
<feature type="domain" description="Peptidase S1" evidence="2">
    <location>
        <begin position="97"/>
        <end position="333"/>
    </location>
</feature>
<accession>A0A9J6B8V8</accession>
<dbReference type="GO" id="GO:0004252">
    <property type="term" value="F:serine-type endopeptidase activity"/>
    <property type="evidence" value="ECO:0007669"/>
    <property type="project" value="InterPro"/>
</dbReference>
<comment type="similarity">
    <text evidence="1">Belongs to the peptidase S1 family. CLIP subfamily.</text>
</comment>
<keyword evidence="4" id="KW-1185">Reference proteome</keyword>
<evidence type="ECO:0000313" key="3">
    <source>
        <dbReference type="EMBL" id="KAG5666070.1"/>
    </source>
</evidence>
<dbReference type="EMBL" id="JADBJN010000231">
    <property type="protein sequence ID" value="KAG5666070.1"/>
    <property type="molecule type" value="Genomic_DNA"/>
</dbReference>
<proteinExistence type="inferred from homology"/>
<dbReference type="SMART" id="SM00020">
    <property type="entry name" value="Tryp_SPc"/>
    <property type="match status" value="1"/>
</dbReference>
<dbReference type="Gene3D" id="2.40.10.10">
    <property type="entry name" value="Trypsin-like serine proteases"/>
    <property type="match status" value="2"/>
</dbReference>
<dbReference type="PANTHER" id="PTHR24260:SF143">
    <property type="entry name" value="SERINE PROTEASE GD-LIKE PROTEIN"/>
    <property type="match status" value="1"/>
</dbReference>
<evidence type="ECO:0000256" key="1">
    <source>
        <dbReference type="ARBA" id="ARBA00024195"/>
    </source>
</evidence>
<dbReference type="InterPro" id="IPR043504">
    <property type="entry name" value="Peptidase_S1_PA_chymotrypsin"/>
</dbReference>
<protein>
    <submittedName>
        <fullName evidence="3">CLIP domain-containing serine protease B15</fullName>
    </submittedName>
</protein>
<dbReference type="PROSITE" id="PS50240">
    <property type="entry name" value="TRYPSIN_DOM"/>
    <property type="match status" value="1"/>
</dbReference>
<dbReference type="Pfam" id="PF00089">
    <property type="entry name" value="Trypsin"/>
    <property type="match status" value="2"/>
</dbReference>
<dbReference type="PANTHER" id="PTHR24260">
    <property type="match status" value="1"/>
</dbReference>
<dbReference type="SUPFAM" id="SSF50494">
    <property type="entry name" value="Trypsin-like serine proteases"/>
    <property type="match status" value="2"/>
</dbReference>